<feature type="region of interest" description="Disordered" evidence="1">
    <location>
        <begin position="1"/>
        <end position="37"/>
    </location>
</feature>
<gene>
    <name evidence="3" type="ORF">HNQ61_003374</name>
</gene>
<dbReference type="AlphaFoldDB" id="A0A841H0W7"/>
<dbReference type="EMBL" id="JACHIA010000010">
    <property type="protein sequence ID" value="MBB6071735.1"/>
    <property type="molecule type" value="Genomic_DNA"/>
</dbReference>
<sequence>MLLQRTGEKEQGADPSGAPVIQSASGSERARVGSPEDRTPLLPVQIIVHDPTPIPEPARKEQGIAESITHPDSWTGRITLVAFEILLLLVISVLIGTIVRRSAYFLFGQKDGKPKPDWRVPPPLDFSIGKDGLVWRARQEVNDALDGQRDAQIGRITTAVDELRSKHDTLMSDTSSLGAGLAKDIDALRKRIERLEEVRNGGTNHV</sequence>
<comment type="caution">
    <text evidence="3">The sequence shown here is derived from an EMBL/GenBank/DDBJ whole genome shotgun (WGS) entry which is preliminary data.</text>
</comment>
<dbReference type="Proteomes" id="UP000582837">
    <property type="component" value="Unassembled WGS sequence"/>
</dbReference>
<proteinExistence type="predicted"/>
<organism evidence="3 4">
    <name type="scientific">Longimicrobium terrae</name>
    <dbReference type="NCBI Taxonomy" id="1639882"/>
    <lineage>
        <taxon>Bacteria</taxon>
        <taxon>Pseudomonadati</taxon>
        <taxon>Gemmatimonadota</taxon>
        <taxon>Longimicrobiia</taxon>
        <taxon>Longimicrobiales</taxon>
        <taxon>Longimicrobiaceae</taxon>
        <taxon>Longimicrobium</taxon>
    </lineage>
</organism>
<feature type="compositionally biased region" description="Basic and acidic residues" evidence="1">
    <location>
        <begin position="1"/>
        <end position="12"/>
    </location>
</feature>
<accession>A0A841H0W7</accession>
<keyword evidence="2" id="KW-0472">Membrane</keyword>
<name>A0A841H0W7_9BACT</name>
<evidence type="ECO:0000313" key="3">
    <source>
        <dbReference type="EMBL" id="MBB6071735.1"/>
    </source>
</evidence>
<feature type="compositionally biased region" description="Basic and acidic residues" evidence="1">
    <location>
        <begin position="28"/>
        <end position="37"/>
    </location>
</feature>
<reference evidence="3 4" key="1">
    <citation type="submission" date="2020-08" db="EMBL/GenBank/DDBJ databases">
        <title>Genomic Encyclopedia of Type Strains, Phase IV (KMG-IV): sequencing the most valuable type-strain genomes for metagenomic binning, comparative biology and taxonomic classification.</title>
        <authorList>
            <person name="Goeker M."/>
        </authorList>
    </citation>
    <scope>NUCLEOTIDE SEQUENCE [LARGE SCALE GENOMIC DNA]</scope>
    <source>
        <strain evidence="3 4">DSM 29007</strain>
    </source>
</reference>
<keyword evidence="4" id="KW-1185">Reference proteome</keyword>
<keyword evidence="2" id="KW-1133">Transmembrane helix</keyword>
<evidence type="ECO:0000256" key="2">
    <source>
        <dbReference type="SAM" id="Phobius"/>
    </source>
</evidence>
<protein>
    <submittedName>
        <fullName evidence="3">Uncharacterized protein</fullName>
    </submittedName>
</protein>
<keyword evidence="2" id="KW-0812">Transmembrane</keyword>
<dbReference type="RefSeq" id="WP_170032467.1">
    <property type="nucleotide sequence ID" value="NZ_JABDTL010000001.1"/>
</dbReference>
<evidence type="ECO:0000313" key="4">
    <source>
        <dbReference type="Proteomes" id="UP000582837"/>
    </source>
</evidence>
<evidence type="ECO:0000256" key="1">
    <source>
        <dbReference type="SAM" id="MobiDB-lite"/>
    </source>
</evidence>
<feature type="transmembrane region" description="Helical" evidence="2">
    <location>
        <begin position="78"/>
        <end position="99"/>
    </location>
</feature>